<evidence type="ECO:0000259" key="1">
    <source>
        <dbReference type="Pfam" id="PF23947"/>
    </source>
</evidence>
<comment type="caution">
    <text evidence="2">The sequence shown here is derived from an EMBL/GenBank/DDBJ whole genome shotgun (WGS) entry which is preliminary data.</text>
</comment>
<protein>
    <recommendedName>
        <fullName evidence="1">DUF7281 domain-containing protein</fullName>
    </recommendedName>
</protein>
<dbReference type="InterPro" id="IPR055705">
    <property type="entry name" value="DUF7281"/>
</dbReference>
<proteinExistence type="predicted"/>
<sequence length="299" mass="34027">MDQRKMYQWISALVRDKPDQDSKRRTSPLSQEVMTRYGCGYVSKNNAIFSAEHKRRLRQQVIDELGLDPYMIEQLPDDRLEMAKYHHNEKLAAKTAGNDHLLLNSADGVLRINGLEMQLYPESISSAGLMCLNSGIRSVEHDTVVIVENLAIMSLCHDWQIPAIDNHSLWVYRGDYKTGATAGTCCDFIKRFGDGKTVVVFSDMDPKGLEIALTFPFAKFWLGPCEASRRQLLNTRYANPDGYDEQSAAVSYLLRQSDSNLLSEPFKDLISVIRDQHSSFRQEQTYSHDVPLELVSIWA</sequence>
<feature type="domain" description="DUF7281" evidence="1">
    <location>
        <begin position="99"/>
        <end position="293"/>
    </location>
</feature>
<dbReference type="RefSeq" id="WP_127030497.1">
    <property type="nucleotide sequence ID" value="NZ_RYFG02000090.1"/>
</dbReference>
<accession>A0ABY3CBC6</accession>
<evidence type="ECO:0000313" key="3">
    <source>
        <dbReference type="Proteomes" id="UP000733744"/>
    </source>
</evidence>
<evidence type="ECO:0000313" key="2">
    <source>
        <dbReference type="EMBL" id="TRW95397.1"/>
    </source>
</evidence>
<dbReference type="EMBL" id="RYFG02000090">
    <property type="protein sequence ID" value="TRW95397.1"/>
    <property type="molecule type" value="Genomic_DNA"/>
</dbReference>
<dbReference type="Pfam" id="PF23947">
    <property type="entry name" value="DUF7281"/>
    <property type="match status" value="1"/>
</dbReference>
<organism evidence="2 3">
    <name type="scientific">Candidatus Methylobacter oryzae</name>
    <dbReference type="NCBI Taxonomy" id="2497749"/>
    <lineage>
        <taxon>Bacteria</taxon>
        <taxon>Pseudomonadati</taxon>
        <taxon>Pseudomonadota</taxon>
        <taxon>Gammaproteobacteria</taxon>
        <taxon>Methylococcales</taxon>
        <taxon>Methylococcaceae</taxon>
        <taxon>Methylobacter</taxon>
    </lineage>
</organism>
<reference evidence="2 3" key="1">
    <citation type="journal article" date="2019" name="Antonie Van Leeuwenhoek">
        <title>Description of 'Ca. Methylobacter oryzae' KRF1, a novel species from the environmentally important Methylobacter clade 2.</title>
        <authorList>
            <person name="Khatri K."/>
            <person name="Mohite J.A."/>
            <person name="Pandit P.S."/>
            <person name="Bahulikar R."/>
            <person name="Rahalkar M.C."/>
        </authorList>
    </citation>
    <scope>NUCLEOTIDE SEQUENCE [LARGE SCALE GENOMIC DNA]</scope>
    <source>
        <strain evidence="2 3">KRF1</strain>
    </source>
</reference>
<name>A0ABY3CBC6_9GAMM</name>
<gene>
    <name evidence="2" type="ORF">EKO24_010080</name>
</gene>
<keyword evidence="3" id="KW-1185">Reference proteome</keyword>
<dbReference type="Proteomes" id="UP000733744">
    <property type="component" value="Unassembled WGS sequence"/>
</dbReference>